<name>A0A1B7MGJ1_9AGAM</name>
<dbReference type="AlphaFoldDB" id="A0A1B7MGJ1"/>
<evidence type="ECO:0000313" key="2">
    <source>
        <dbReference type="Proteomes" id="UP000092154"/>
    </source>
</evidence>
<organism evidence="1 2">
    <name type="scientific">Rhizopogon vinicolor AM-OR11-026</name>
    <dbReference type="NCBI Taxonomy" id="1314800"/>
    <lineage>
        <taxon>Eukaryota</taxon>
        <taxon>Fungi</taxon>
        <taxon>Dikarya</taxon>
        <taxon>Basidiomycota</taxon>
        <taxon>Agaricomycotina</taxon>
        <taxon>Agaricomycetes</taxon>
        <taxon>Agaricomycetidae</taxon>
        <taxon>Boletales</taxon>
        <taxon>Suillineae</taxon>
        <taxon>Rhizopogonaceae</taxon>
        <taxon>Rhizopogon</taxon>
    </lineage>
</organism>
<dbReference type="EMBL" id="KV449276">
    <property type="protein sequence ID" value="OAX31713.1"/>
    <property type="molecule type" value="Genomic_DNA"/>
</dbReference>
<sequence>MCALHESSRRCQRRAIRNDGCSTQSCSMQPHRCQIAFPSFPSKILICFSHYTAEPRRPACTRPYREECSFPQHTESNRSWFQVCHSHLQRPFSQESKNIVVESVVACTSVGDRESMSSFLVMSVCERCSSS</sequence>
<proteinExistence type="predicted"/>
<evidence type="ECO:0000313" key="1">
    <source>
        <dbReference type="EMBL" id="OAX31713.1"/>
    </source>
</evidence>
<reference evidence="1 2" key="1">
    <citation type="submission" date="2016-06" db="EMBL/GenBank/DDBJ databases">
        <title>Comparative genomics of the ectomycorrhizal sister species Rhizopogon vinicolor and Rhizopogon vesiculosus (Basidiomycota: Boletales) reveals a divergence of the mating type B locus.</title>
        <authorList>
            <consortium name="DOE Joint Genome Institute"/>
            <person name="Mujic A.B."/>
            <person name="Kuo A."/>
            <person name="Tritt A."/>
            <person name="Lipzen A."/>
            <person name="Chen C."/>
            <person name="Johnson J."/>
            <person name="Sharma A."/>
            <person name="Barry K."/>
            <person name="Grigoriev I.V."/>
            <person name="Spatafora J.W."/>
        </authorList>
    </citation>
    <scope>NUCLEOTIDE SEQUENCE [LARGE SCALE GENOMIC DNA]</scope>
    <source>
        <strain evidence="1 2">AM-OR11-026</strain>
    </source>
</reference>
<protein>
    <submittedName>
        <fullName evidence="1">Uncharacterized protein</fullName>
    </submittedName>
</protein>
<accession>A0A1B7MGJ1</accession>
<dbReference type="Proteomes" id="UP000092154">
    <property type="component" value="Unassembled WGS sequence"/>
</dbReference>
<gene>
    <name evidence="1" type="ORF">K503DRAFT_56473</name>
</gene>
<dbReference type="InParanoid" id="A0A1B7MGJ1"/>
<keyword evidence="2" id="KW-1185">Reference proteome</keyword>